<dbReference type="PANTHER" id="PTHR43176:SF3">
    <property type="entry name" value="3-HYDROXYISOBUTYRYL-COA HYDROLASE, MITOCHONDRIAL"/>
    <property type="match status" value="1"/>
</dbReference>
<dbReference type="NCBIfam" id="NF004127">
    <property type="entry name" value="PRK05617.1"/>
    <property type="match status" value="1"/>
</dbReference>
<dbReference type="GO" id="GO:0016829">
    <property type="term" value="F:lyase activity"/>
    <property type="evidence" value="ECO:0007669"/>
    <property type="project" value="UniProtKB-KW"/>
</dbReference>
<keyword evidence="5" id="KW-0456">Lyase</keyword>
<dbReference type="InterPro" id="IPR032259">
    <property type="entry name" value="HIBYL-CoA-H"/>
</dbReference>
<dbReference type="GO" id="GO:0006574">
    <property type="term" value="P:L-valine catabolic process"/>
    <property type="evidence" value="ECO:0007669"/>
    <property type="project" value="TreeGrafter"/>
</dbReference>
<proteinExistence type="predicted"/>
<protein>
    <recommendedName>
        <fullName evidence="2">3-hydroxyisobutyryl-CoA hydrolase</fullName>
        <ecNumber evidence="2">3.1.2.4</ecNumber>
    </recommendedName>
</protein>
<dbReference type="GO" id="GO:0003860">
    <property type="term" value="F:3-hydroxyisobutyryl-CoA hydrolase activity"/>
    <property type="evidence" value="ECO:0007669"/>
    <property type="project" value="UniProtKB-EC"/>
</dbReference>
<evidence type="ECO:0000313" key="5">
    <source>
        <dbReference type="EMBL" id="QGU02501.1"/>
    </source>
</evidence>
<evidence type="ECO:0000256" key="2">
    <source>
        <dbReference type="ARBA" id="ARBA00011915"/>
    </source>
</evidence>
<name>A0A6B8VRK5_9CORY</name>
<dbReference type="InterPro" id="IPR029045">
    <property type="entry name" value="ClpP/crotonase-like_dom_sf"/>
</dbReference>
<dbReference type="InterPro" id="IPR045004">
    <property type="entry name" value="ECH_dom"/>
</dbReference>
<accession>A0A6B8VRK5</accession>
<evidence type="ECO:0000256" key="1">
    <source>
        <dbReference type="ARBA" id="ARBA00001709"/>
    </source>
</evidence>
<gene>
    <name evidence="5" type="primary">fadB1</name>
    <name evidence="5" type="ORF">CKALI_08205</name>
</gene>
<dbReference type="GO" id="GO:0005829">
    <property type="term" value="C:cytosol"/>
    <property type="evidence" value="ECO:0007669"/>
    <property type="project" value="TreeGrafter"/>
</dbReference>
<feature type="domain" description="Enoyl-CoA hydratase/isomerase" evidence="4">
    <location>
        <begin position="19"/>
        <end position="343"/>
    </location>
</feature>
<dbReference type="AlphaFoldDB" id="A0A6B8VRK5"/>
<evidence type="ECO:0000313" key="6">
    <source>
        <dbReference type="Proteomes" id="UP000427071"/>
    </source>
</evidence>
<dbReference type="EMBL" id="CP046452">
    <property type="protein sequence ID" value="QGU02501.1"/>
    <property type="molecule type" value="Genomic_DNA"/>
</dbReference>
<keyword evidence="3" id="KW-0378">Hydrolase</keyword>
<dbReference type="RefSeq" id="WP_156192825.1">
    <property type="nucleotide sequence ID" value="NZ_CP046452.1"/>
</dbReference>
<dbReference type="CDD" id="cd06558">
    <property type="entry name" value="crotonase-like"/>
    <property type="match status" value="1"/>
</dbReference>
<organism evidence="5 6">
    <name type="scientific">Corynebacterium kalinowskii</name>
    <dbReference type="NCBI Taxonomy" id="2675216"/>
    <lineage>
        <taxon>Bacteria</taxon>
        <taxon>Bacillati</taxon>
        <taxon>Actinomycetota</taxon>
        <taxon>Actinomycetes</taxon>
        <taxon>Mycobacteriales</taxon>
        <taxon>Corynebacteriaceae</taxon>
        <taxon>Corynebacterium</taxon>
    </lineage>
</organism>
<sequence>MENVAQNTPVLAHVEGSAGILELNRTRQLNAISGEMVDIISEALHQWADDDAITHVVLFTKGMKVFCAGGDIRAVRDDAAEGKHERGDHYLTREYRLNLQIADFPKPYVSFIDGSVLGGGIGLAMLGSHRVVTENSLAAMPEMAIGWVPDVGTTYFMAHMVGELGRPIPALASFVGLTSYPMSPADMLFTGLATHFVPSIALDKAIDAVIQEGPVALERFATDFAQESHVRKYLPLIEDIFGRETWPEIDAAIGGAPDAAFRESIRDLMHAASPTAIVAATETYAANRKAQSLQEGINNEYLIGELLRRDPNFHEGVRAVLIDKDAKPAFTPANALEVDPEPYRAAIANARQIV</sequence>
<dbReference type="PANTHER" id="PTHR43176">
    <property type="entry name" value="3-HYDROXYISOBUTYRYL-COA HYDROLASE-RELATED"/>
    <property type="match status" value="1"/>
</dbReference>
<dbReference type="SUPFAM" id="SSF52096">
    <property type="entry name" value="ClpP/crotonase"/>
    <property type="match status" value="1"/>
</dbReference>
<dbReference type="Gene3D" id="3.90.226.10">
    <property type="entry name" value="2-enoyl-CoA Hydratase, Chain A, domain 1"/>
    <property type="match status" value="1"/>
</dbReference>
<dbReference type="KEGG" id="ckw:CKALI_08205"/>
<reference evidence="6" key="1">
    <citation type="submission" date="2019-11" db="EMBL/GenBank/DDBJ databases">
        <title>Complete genome sequence of Corynebacterium kalinowskii 1959, a novel Corynebacterium species isolated from soil of a small paddock in Vilsendorf, Germany.</title>
        <authorList>
            <person name="Schaffert L."/>
            <person name="Ruwe M."/>
            <person name="Milse J."/>
            <person name="Hanuschka K."/>
            <person name="Ortseifen V."/>
            <person name="Droste J."/>
            <person name="Brandt D."/>
            <person name="Schlueter L."/>
            <person name="Kutter Y."/>
            <person name="Vinke S."/>
            <person name="Viehoefer P."/>
            <person name="Jacob L."/>
            <person name="Luebke N.-C."/>
            <person name="Schulte-Berndt E."/>
            <person name="Hain C."/>
            <person name="Linder M."/>
            <person name="Schmidt P."/>
            <person name="Wollenschlaeger L."/>
            <person name="Luttermann T."/>
            <person name="Thieme E."/>
            <person name="Hassa J."/>
            <person name="Haak M."/>
            <person name="Wittchen M."/>
            <person name="Mentz A."/>
            <person name="Persicke M."/>
            <person name="Busche T."/>
            <person name="Ruckert C."/>
        </authorList>
    </citation>
    <scope>NUCLEOTIDE SEQUENCE [LARGE SCALE GENOMIC DNA]</scope>
    <source>
        <strain evidence="6">1959</strain>
    </source>
</reference>
<dbReference type="EC" id="3.1.2.4" evidence="2"/>
<keyword evidence="6" id="KW-1185">Reference proteome</keyword>
<dbReference type="Pfam" id="PF16113">
    <property type="entry name" value="ECH_2"/>
    <property type="match status" value="1"/>
</dbReference>
<evidence type="ECO:0000259" key="4">
    <source>
        <dbReference type="Pfam" id="PF16113"/>
    </source>
</evidence>
<dbReference type="Proteomes" id="UP000427071">
    <property type="component" value="Chromosome"/>
</dbReference>
<evidence type="ECO:0000256" key="3">
    <source>
        <dbReference type="ARBA" id="ARBA00022801"/>
    </source>
</evidence>
<comment type="catalytic activity">
    <reaction evidence="1">
        <text>3-hydroxy-2-methylpropanoyl-CoA + H2O = 3-hydroxy-2-methylpropanoate + CoA + H(+)</text>
        <dbReference type="Rhea" id="RHEA:20888"/>
        <dbReference type="ChEBI" id="CHEBI:11805"/>
        <dbReference type="ChEBI" id="CHEBI:15377"/>
        <dbReference type="ChEBI" id="CHEBI:15378"/>
        <dbReference type="ChEBI" id="CHEBI:57287"/>
        <dbReference type="ChEBI" id="CHEBI:57340"/>
        <dbReference type="EC" id="3.1.2.4"/>
    </reaction>
</comment>